<dbReference type="InterPro" id="IPR036259">
    <property type="entry name" value="MFS_trans_sf"/>
</dbReference>
<feature type="transmembrane region" description="Helical" evidence="7">
    <location>
        <begin position="421"/>
        <end position="438"/>
    </location>
</feature>
<evidence type="ECO:0000313" key="9">
    <source>
        <dbReference type="EMBL" id="KAF2496711.1"/>
    </source>
</evidence>
<sequence>MRPTSPAPLPRTLQASPPSTDDGDTRLTPSSDSEGEHEETTLGQAHAGESYRMKNLSSRSVGKNDRAETSGQEHDITGEGEDENLLPDARRLSQGSSVESYELYTPEEDKAVLRSLDRKLVLFMALLYLLSFLDRSNIGNARIAGLERDLALSSSQYEWLLTAFYITYIVFEWMTLMDVQSPFLTLHVLIGRRYRIVPPHIYISLCVLSWGIIASLQSTSTSFGDLLFLRALLGVSEAAFGPGVPFYLSFFFRRDELALRTGLFISAAPLATSFASSLAWLITKLGEHGPLAPWRLLFLVEGFPSVVVAAWAWELIPDSPGTASFLSPRLRDVAVLRLRQEKEASDDIDFDVGHKKRGFAREKKGRVVFREVLQTLRDPKCYITALMFFSCNVAFSSLPVFLPTIIRDMGHTSLKAQALSAPPYLVSFAVVLLTAYFSDRYQTRSVFIMLHALLGASGYLLIALAGFFRWDHFWRYLGIYPAAAGFFSAITIIITWTVNNQESDSKKGTGMAMLNIIGQCGPLVGTRLYPDTDAPFYVTGMSICAIFMIAVGGLAFLLRIVLARANKRVDDPRRREGSDLDSGIPLVGANSAKFEKERFIFML</sequence>
<dbReference type="InterPro" id="IPR011701">
    <property type="entry name" value="MFS"/>
</dbReference>
<keyword evidence="2" id="KW-0813">Transport</keyword>
<evidence type="ECO:0000256" key="6">
    <source>
        <dbReference type="SAM" id="MobiDB-lite"/>
    </source>
</evidence>
<comment type="subcellular location">
    <subcellularLocation>
        <location evidence="1">Membrane</location>
        <topology evidence="1">Multi-pass membrane protein</topology>
    </subcellularLocation>
</comment>
<evidence type="ECO:0000256" key="5">
    <source>
        <dbReference type="ARBA" id="ARBA00023136"/>
    </source>
</evidence>
<protein>
    <submittedName>
        <fullName evidence="9">MFS general substrate transporter</fullName>
    </submittedName>
</protein>
<dbReference type="EMBL" id="MU004187">
    <property type="protein sequence ID" value="KAF2496711.1"/>
    <property type="molecule type" value="Genomic_DNA"/>
</dbReference>
<keyword evidence="4 7" id="KW-1133">Transmembrane helix</keyword>
<organism evidence="9 10">
    <name type="scientific">Lophium mytilinum</name>
    <dbReference type="NCBI Taxonomy" id="390894"/>
    <lineage>
        <taxon>Eukaryota</taxon>
        <taxon>Fungi</taxon>
        <taxon>Dikarya</taxon>
        <taxon>Ascomycota</taxon>
        <taxon>Pezizomycotina</taxon>
        <taxon>Dothideomycetes</taxon>
        <taxon>Pleosporomycetidae</taxon>
        <taxon>Mytilinidiales</taxon>
        <taxon>Mytilinidiaceae</taxon>
        <taxon>Lophium</taxon>
    </lineage>
</organism>
<keyword evidence="10" id="KW-1185">Reference proteome</keyword>
<evidence type="ECO:0000259" key="8">
    <source>
        <dbReference type="PROSITE" id="PS50850"/>
    </source>
</evidence>
<dbReference type="SUPFAM" id="SSF103473">
    <property type="entry name" value="MFS general substrate transporter"/>
    <property type="match status" value="1"/>
</dbReference>
<dbReference type="Proteomes" id="UP000799750">
    <property type="component" value="Unassembled WGS sequence"/>
</dbReference>
<accession>A0A6A6QW84</accession>
<feature type="compositionally biased region" description="Basic and acidic residues" evidence="6">
    <location>
        <begin position="62"/>
        <end position="77"/>
    </location>
</feature>
<feature type="domain" description="Major facilitator superfamily (MFS) profile" evidence="8">
    <location>
        <begin position="120"/>
        <end position="568"/>
    </location>
</feature>
<feature type="transmembrane region" description="Helical" evidence="7">
    <location>
        <begin position="474"/>
        <end position="498"/>
    </location>
</feature>
<feature type="region of interest" description="Disordered" evidence="6">
    <location>
        <begin position="1"/>
        <end position="89"/>
    </location>
</feature>
<feature type="transmembrane region" description="Helical" evidence="7">
    <location>
        <begin position="445"/>
        <end position="468"/>
    </location>
</feature>
<dbReference type="PROSITE" id="PS50850">
    <property type="entry name" value="MFS"/>
    <property type="match status" value="1"/>
</dbReference>
<feature type="transmembrane region" description="Helical" evidence="7">
    <location>
        <begin position="159"/>
        <end position="176"/>
    </location>
</feature>
<dbReference type="GO" id="GO:0022857">
    <property type="term" value="F:transmembrane transporter activity"/>
    <property type="evidence" value="ECO:0007669"/>
    <property type="project" value="InterPro"/>
</dbReference>
<reference evidence="9" key="1">
    <citation type="journal article" date="2020" name="Stud. Mycol.">
        <title>101 Dothideomycetes genomes: a test case for predicting lifestyles and emergence of pathogens.</title>
        <authorList>
            <person name="Haridas S."/>
            <person name="Albert R."/>
            <person name="Binder M."/>
            <person name="Bloem J."/>
            <person name="Labutti K."/>
            <person name="Salamov A."/>
            <person name="Andreopoulos B."/>
            <person name="Baker S."/>
            <person name="Barry K."/>
            <person name="Bills G."/>
            <person name="Bluhm B."/>
            <person name="Cannon C."/>
            <person name="Castanera R."/>
            <person name="Culley D."/>
            <person name="Daum C."/>
            <person name="Ezra D."/>
            <person name="Gonzalez J."/>
            <person name="Henrissat B."/>
            <person name="Kuo A."/>
            <person name="Liang C."/>
            <person name="Lipzen A."/>
            <person name="Lutzoni F."/>
            <person name="Magnuson J."/>
            <person name="Mondo S."/>
            <person name="Nolan M."/>
            <person name="Ohm R."/>
            <person name="Pangilinan J."/>
            <person name="Park H.-J."/>
            <person name="Ramirez L."/>
            <person name="Alfaro M."/>
            <person name="Sun H."/>
            <person name="Tritt A."/>
            <person name="Yoshinaga Y."/>
            <person name="Zwiers L.-H."/>
            <person name="Turgeon B."/>
            <person name="Goodwin S."/>
            <person name="Spatafora J."/>
            <person name="Crous P."/>
            <person name="Grigoriev I."/>
        </authorList>
    </citation>
    <scope>NUCLEOTIDE SEQUENCE</scope>
    <source>
        <strain evidence="9">CBS 269.34</strain>
    </source>
</reference>
<evidence type="ECO:0000256" key="2">
    <source>
        <dbReference type="ARBA" id="ARBA00022448"/>
    </source>
</evidence>
<dbReference type="AlphaFoldDB" id="A0A6A6QW84"/>
<dbReference type="Pfam" id="PF07690">
    <property type="entry name" value="MFS_1"/>
    <property type="match status" value="1"/>
</dbReference>
<feature type="transmembrane region" description="Helical" evidence="7">
    <location>
        <begin position="120"/>
        <end position="139"/>
    </location>
</feature>
<dbReference type="GO" id="GO:0016020">
    <property type="term" value="C:membrane"/>
    <property type="evidence" value="ECO:0007669"/>
    <property type="project" value="UniProtKB-SubCell"/>
</dbReference>
<feature type="transmembrane region" description="Helical" evidence="7">
    <location>
        <begin position="381"/>
        <end position="401"/>
    </location>
</feature>
<dbReference type="PANTHER" id="PTHR43791:SF27">
    <property type="entry name" value="TRANSPORTER, PUTATIVE (AFU_ORTHOLOGUE AFUA_2G15730)-RELATED"/>
    <property type="match status" value="1"/>
</dbReference>
<dbReference type="Gene3D" id="1.20.1250.20">
    <property type="entry name" value="MFS general substrate transporter like domains"/>
    <property type="match status" value="2"/>
</dbReference>
<keyword evidence="3 7" id="KW-0812">Transmembrane</keyword>
<evidence type="ECO:0000313" key="10">
    <source>
        <dbReference type="Proteomes" id="UP000799750"/>
    </source>
</evidence>
<evidence type="ECO:0000256" key="1">
    <source>
        <dbReference type="ARBA" id="ARBA00004141"/>
    </source>
</evidence>
<dbReference type="FunFam" id="1.20.1250.20:FF:000018">
    <property type="entry name" value="MFS transporter permease"/>
    <property type="match status" value="1"/>
</dbReference>
<evidence type="ECO:0000256" key="3">
    <source>
        <dbReference type="ARBA" id="ARBA00022692"/>
    </source>
</evidence>
<dbReference type="FunFam" id="1.20.1250.20:FF:000013">
    <property type="entry name" value="MFS general substrate transporter"/>
    <property type="match status" value="1"/>
</dbReference>
<name>A0A6A6QW84_9PEZI</name>
<gene>
    <name evidence="9" type="ORF">BU16DRAFT_483952</name>
</gene>
<feature type="transmembrane region" description="Helical" evidence="7">
    <location>
        <begin position="197"/>
        <end position="216"/>
    </location>
</feature>
<proteinExistence type="predicted"/>
<keyword evidence="5 7" id="KW-0472">Membrane</keyword>
<feature type="transmembrane region" description="Helical" evidence="7">
    <location>
        <begin position="262"/>
        <end position="282"/>
    </location>
</feature>
<dbReference type="InterPro" id="IPR020846">
    <property type="entry name" value="MFS_dom"/>
</dbReference>
<feature type="transmembrane region" description="Helical" evidence="7">
    <location>
        <begin position="228"/>
        <end position="250"/>
    </location>
</feature>
<dbReference type="PANTHER" id="PTHR43791">
    <property type="entry name" value="PERMEASE-RELATED"/>
    <property type="match status" value="1"/>
</dbReference>
<feature type="transmembrane region" description="Helical" evidence="7">
    <location>
        <begin position="536"/>
        <end position="558"/>
    </location>
</feature>
<feature type="transmembrane region" description="Helical" evidence="7">
    <location>
        <begin position="294"/>
        <end position="313"/>
    </location>
</feature>
<evidence type="ECO:0000256" key="4">
    <source>
        <dbReference type="ARBA" id="ARBA00022989"/>
    </source>
</evidence>
<dbReference type="OrthoDB" id="2985014at2759"/>
<evidence type="ECO:0000256" key="7">
    <source>
        <dbReference type="SAM" id="Phobius"/>
    </source>
</evidence>